<evidence type="ECO:0000313" key="3">
    <source>
        <dbReference type="Proteomes" id="UP000184231"/>
    </source>
</evidence>
<dbReference type="STRING" id="558155.SAMN04487911_12924"/>
<dbReference type="RefSeq" id="WP_072765520.1">
    <property type="nucleotide sequence ID" value="NZ_FQYX01000029.1"/>
</dbReference>
<accession>A0A1M6L2M7</accession>
<dbReference type="AlphaFoldDB" id="A0A1M6L2M7"/>
<reference evidence="3" key="1">
    <citation type="submission" date="2016-11" db="EMBL/GenBank/DDBJ databases">
        <authorList>
            <person name="Varghese N."/>
            <person name="Submissions S."/>
        </authorList>
    </citation>
    <scope>NUCLEOTIDE SEQUENCE [LARGE SCALE GENOMIC DNA]</scope>
    <source>
        <strain evidence="3">CGMCC 1.8863</strain>
    </source>
</reference>
<dbReference type="EMBL" id="FQYX01000029">
    <property type="protein sequence ID" value="SHJ65481.1"/>
    <property type="molecule type" value="Genomic_DNA"/>
</dbReference>
<dbReference type="InterPro" id="IPR010693">
    <property type="entry name" value="Divergent_4Fe-4S_mono-cluster"/>
</dbReference>
<dbReference type="Pfam" id="PF06902">
    <property type="entry name" value="Fer4_19"/>
    <property type="match status" value="1"/>
</dbReference>
<dbReference type="Gene3D" id="3.30.70.20">
    <property type="match status" value="1"/>
</dbReference>
<protein>
    <submittedName>
        <fullName evidence="2">Uncharacterized Fe-S cluster protein YjdI</fullName>
    </submittedName>
</protein>
<gene>
    <name evidence="2" type="ORF">SAMN04487911_12924</name>
</gene>
<feature type="domain" description="Divergent 4Fe-4S mono-cluster" evidence="1">
    <location>
        <begin position="10"/>
        <end position="70"/>
    </location>
</feature>
<sequence>MASNEIKKEYTNGEITVVWKPKKCIHSGICVKTLPQVYNPKENPWVKPHNATTDSLKAQISNCPSGALSFYINEEKNSPHA</sequence>
<organism evidence="2 3">
    <name type="scientific">Arenibacter nanhaiticus</name>
    <dbReference type="NCBI Taxonomy" id="558155"/>
    <lineage>
        <taxon>Bacteria</taxon>
        <taxon>Pseudomonadati</taxon>
        <taxon>Bacteroidota</taxon>
        <taxon>Flavobacteriia</taxon>
        <taxon>Flavobacteriales</taxon>
        <taxon>Flavobacteriaceae</taxon>
        <taxon>Arenibacter</taxon>
    </lineage>
</organism>
<keyword evidence="3" id="KW-1185">Reference proteome</keyword>
<dbReference type="Proteomes" id="UP000184231">
    <property type="component" value="Unassembled WGS sequence"/>
</dbReference>
<evidence type="ECO:0000313" key="2">
    <source>
        <dbReference type="EMBL" id="SHJ65481.1"/>
    </source>
</evidence>
<proteinExistence type="predicted"/>
<dbReference type="OrthoDB" id="9795032at2"/>
<name>A0A1M6L2M7_9FLAO</name>
<dbReference type="SUPFAM" id="SSF54862">
    <property type="entry name" value="4Fe-4S ferredoxins"/>
    <property type="match status" value="1"/>
</dbReference>
<evidence type="ECO:0000259" key="1">
    <source>
        <dbReference type="Pfam" id="PF06902"/>
    </source>
</evidence>